<dbReference type="InterPro" id="IPR011009">
    <property type="entry name" value="Kinase-like_dom_sf"/>
</dbReference>
<dbReference type="InterPro" id="IPR008271">
    <property type="entry name" value="Ser/Thr_kinase_AS"/>
</dbReference>
<evidence type="ECO:0000256" key="5">
    <source>
        <dbReference type="ARBA" id="ARBA00022777"/>
    </source>
</evidence>
<keyword evidence="3" id="KW-0808">Transferase</keyword>
<evidence type="ECO:0000259" key="10">
    <source>
        <dbReference type="PROSITE" id="PS50011"/>
    </source>
</evidence>
<organism evidence="11 12">
    <name type="scientific">Marasmius oreades</name>
    <name type="common">fairy-ring Marasmius</name>
    <dbReference type="NCBI Taxonomy" id="181124"/>
    <lineage>
        <taxon>Eukaryota</taxon>
        <taxon>Fungi</taxon>
        <taxon>Dikarya</taxon>
        <taxon>Basidiomycota</taxon>
        <taxon>Agaricomycotina</taxon>
        <taxon>Agaricomycetes</taxon>
        <taxon>Agaricomycetidae</taxon>
        <taxon>Agaricales</taxon>
        <taxon>Marasmiineae</taxon>
        <taxon>Marasmiaceae</taxon>
        <taxon>Marasmius</taxon>
    </lineage>
</organism>
<evidence type="ECO:0000256" key="1">
    <source>
        <dbReference type="ARBA" id="ARBA00012513"/>
    </source>
</evidence>
<dbReference type="OrthoDB" id="4062651at2759"/>
<dbReference type="GO" id="GO:0004674">
    <property type="term" value="F:protein serine/threonine kinase activity"/>
    <property type="evidence" value="ECO:0007669"/>
    <property type="project" value="UniProtKB-KW"/>
</dbReference>
<evidence type="ECO:0000256" key="7">
    <source>
        <dbReference type="ARBA" id="ARBA00047899"/>
    </source>
</evidence>
<dbReference type="SUPFAM" id="SSF56112">
    <property type="entry name" value="Protein kinase-like (PK-like)"/>
    <property type="match status" value="1"/>
</dbReference>
<evidence type="ECO:0000313" key="11">
    <source>
        <dbReference type="EMBL" id="KAG7099889.1"/>
    </source>
</evidence>
<keyword evidence="6" id="KW-0067">ATP-binding</keyword>
<dbReference type="EC" id="2.7.11.1" evidence="1"/>
<dbReference type="GO" id="GO:0005524">
    <property type="term" value="F:ATP binding"/>
    <property type="evidence" value="ECO:0007669"/>
    <property type="project" value="UniProtKB-KW"/>
</dbReference>
<keyword evidence="4" id="KW-0547">Nucleotide-binding</keyword>
<evidence type="ECO:0000256" key="4">
    <source>
        <dbReference type="ARBA" id="ARBA00022741"/>
    </source>
</evidence>
<evidence type="ECO:0000256" key="3">
    <source>
        <dbReference type="ARBA" id="ARBA00022679"/>
    </source>
</evidence>
<evidence type="ECO:0000256" key="2">
    <source>
        <dbReference type="ARBA" id="ARBA00022527"/>
    </source>
</evidence>
<keyword evidence="5" id="KW-0418">Kinase</keyword>
<comment type="catalytic activity">
    <reaction evidence="8">
        <text>L-seryl-[protein] + ATP = O-phospho-L-seryl-[protein] + ADP + H(+)</text>
        <dbReference type="Rhea" id="RHEA:17989"/>
        <dbReference type="Rhea" id="RHEA-COMP:9863"/>
        <dbReference type="Rhea" id="RHEA-COMP:11604"/>
        <dbReference type="ChEBI" id="CHEBI:15378"/>
        <dbReference type="ChEBI" id="CHEBI:29999"/>
        <dbReference type="ChEBI" id="CHEBI:30616"/>
        <dbReference type="ChEBI" id="CHEBI:83421"/>
        <dbReference type="ChEBI" id="CHEBI:456216"/>
        <dbReference type="EC" id="2.7.11.1"/>
    </reaction>
</comment>
<dbReference type="InterPro" id="IPR000719">
    <property type="entry name" value="Prot_kinase_dom"/>
</dbReference>
<dbReference type="Gene3D" id="1.10.510.10">
    <property type="entry name" value="Transferase(Phosphotransferase) domain 1"/>
    <property type="match status" value="1"/>
</dbReference>
<name>A0A9P7V443_9AGAR</name>
<keyword evidence="2" id="KW-0723">Serine/threonine-protein kinase</keyword>
<dbReference type="Proteomes" id="UP001049176">
    <property type="component" value="Chromosome 1"/>
</dbReference>
<reference evidence="11" key="1">
    <citation type="journal article" date="2021" name="Genome Biol. Evol.">
        <title>The assembled and annotated genome of the fairy-ring fungus Marasmius oreades.</title>
        <authorList>
            <person name="Hiltunen M."/>
            <person name="Ament-Velasquez S.L."/>
            <person name="Johannesson H."/>
        </authorList>
    </citation>
    <scope>NUCLEOTIDE SEQUENCE</scope>
    <source>
        <strain evidence="11">03SP1</strain>
    </source>
</reference>
<comment type="catalytic activity">
    <reaction evidence="7">
        <text>L-threonyl-[protein] + ATP = O-phospho-L-threonyl-[protein] + ADP + H(+)</text>
        <dbReference type="Rhea" id="RHEA:46608"/>
        <dbReference type="Rhea" id="RHEA-COMP:11060"/>
        <dbReference type="Rhea" id="RHEA-COMP:11605"/>
        <dbReference type="ChEBI" id="CHEBI:15378"/>
        <dbReference type="ChEBI" id="CHEBI:30013"/>
        <dbReference type="ChEBI" id="CHEBI:30616"/>
        <dbReference type="ChEBI" id="CHEBI:61977"/>
        <dbReference type="ChEBI" id="CHEBI:456216"/>
        <dbReference type="EC" id="2.7.11.1"/>
    </reaction>
</comment>
<dbReference type="PANTHER" id="PTHR24363:SF0">
    <property type="entry name" value="SERINE_THREONINE KINASE LIKE DOMAIN CONTAINING 1"/>
    <property type="match status" value="1"/>
</dbReference>
<dbReference type="KEGG" id="more:E1B28_001690"/>
<keyword evidence="12" id="KW-1185">Reference proteome</keyword>
<feature type="region of interest" description="Disordered" evidence="9">
    <location>
        <begin position="279"/>
        <end position="352"/>
    </location>
</feature>
<proteinExistence type="predicted"/>
<dbReference type="Pfam" id="PF00069">
    <property type="entry name" value="Pkinase"/>
    <property type="match status" value="1"/>
</dbReference>
<accession>A0A9P7V443</accession>
<dbReference type="EMBL" id="CM032181">
    <property type="protein sequence ID" value="KAG7099889.1"/>
    <property type="molecule type" value="Genomic_DNA"/>
</dbReference>
<dbReference type="PROSITE" id="PS50011">
    <property type="entry name" value="PROTEIN_KINASE_DOM"/>
    <property type="match status" value="1"/>
</dbReference>
<dbReference type="GeneID" id="66070766"/>
<dbReference type="PANTHER" id="PTHR24363">
    <property type="entry name" value="SERINE/THREONINE PROTEIN KINASE"/>
    <property type="match status" value="1"/>
</dbReference>
<evidence type="ECO:0000256" key="8">
    <source>
        <dbReference type="ARBA" id="ARBA00048679"/>
    </source>
</evidence>
<feature type="compositionally biased region" description="Gly residues" evidence="9">
    <location>
        <begin position="296"/>
        <end position="321"/>
    </location>
</feature>
<feature type="domain" description="Protein kinase" evidence="10">
    <location>
        <begin position="370"/>
        <end position="631"/>
    </location>
</feature>
<protein>
    <recommendedName>
        <fullName evidence="1">non-specific serine/threonine protein kinase</fullName>
        <ecNumber evidence="1">2.7.11.1</ecNumber>
    </recommendedName>
</protein>
<evidence type="ECO:0000256" key="6">
    <source>
        <dbReference type="ARBA" id="ARBA00022840"/>
    </source>
</evidence>
<dbReference type="AlphaFoldDB" id="A0A9P7V443"/>
<feature type="compositionally biased region" description="Basic and acidic residues" evidence="9">
    <location>
        <begin position="336"/>
        <end position="352"/>
    </location>
</feature>
<sequence>MRDILALKERPEGWGELRCKQAIWQANEIENSVDPDFEHLTVVDYDVTSAAPANFRDINILPPRVLSLLWDITLDPEWIHWPQEFQVRRILSCIVSGDNRFFIPAKQSSGNITVKVHVPAKECIKQYSPFPDAQVRVKLGDDEKLLVNWLEVDSAAKGADRCKMLLLLNSLAKCFSLVPNRIETILLVAVYINYDRNIFKSTEITIFQVPPSNDNGPVQTFQYETAKGPDGASDFLNVMFNLLSRIGSCVSRQPKLFATVQASVTGAKPVITAQASGALTQTAKSSKHPTTRSDDGGSGGAGDVGGSGTSGAGGGHYPTGDGGDRHPPGGGGQADPDSKSSKRRRLNEPDVDRCDMAAQLPAWVPLSPSSVASATLSDGGLGEDDDTIYRLNSRSLTSALQEIVNRLTLPKLGGILRLHRSEDDARPFAMAKLASGKEVNHTAHLEAIPGTVKILSHHPVMRAKDTNILFTYYAGPDLRWYCSTYQYLSSKVPHPLRVAKDLLATIQAVHDAGLVHLDIKPANICIPDGVLSSPGAVLIDFGSSQRIPGRVRYPFGTVGWLAPEVESQQEVVDLCLVDVWATGKVLLYMHQFLPLEPEVDGIFLLKEVGEALSAPTPTERISLVAATELLG</sequence>
<evidence type="ECO:0000256" key="9">
    <source>
        <dbReference type="SAM" id="MobiDB-lite"/>
    </source>
</evidence>
<dbReference type="RefSeq" id="XP_043016359.1">
    <property type="nucleotide sequence ID" value="XM_043147645.1"/>
</dbReference>
<gene>
    <name evidence="11" type="ORF">E1B28_001690</name>
</gene>
<evidence type="ECO:0000313" key="12">
    <source>
        <dbReference type="Proteomes" id="UP001049176"/>
    </source>
</evidence>
<comment type="caution">
    <text evidence="11">The sequence shown here is derived from an EMBL/GenBank/DDBJ whole genome shotgun (WGS) entry which is preliminary data.</text>
</comment>
<dbReference type="PROSITE" id="PS00108">
    <property type="entry name" value="PROTEIN_KINASE_ST"/>
    <property type="match status" value="1"/>
</dbReference>
<dbReference type="SMART" id="SM00220">
    <property type="entry name" value="S_TKc"/>
    <property type="match status" value="1"/>
</dbReference>